<evidence type="ECO:0000313" key="1">
    <source>
        <dbReference type="EMBL" id="KAB7785631.1"/>
    </source>
</evidence>
<proteinExistence type="predicted"/>
<dbReference type="AlphaFoldDB" id="A0A833J8V5"/>
<reference evidence="1 2" key="1">
    <citation type="submission" date="2019-10" db="EMBL/GenBank/DDBJ databases">
        <title>Draft Genome Sequence of the Caffeine Degrading Methylotroph Methylorubrum populi PINKEL.</title>
        <authorList>
            <person name="Dawson S.C."/>
            <person name="Zhang X."/>
            <person name="Wright M.E."/>
            <person name="Sharma G."/>
            <person name="Langner J.T."/>
            <person name="Ditty J.L."/>
            <person name="Subuyuj G.A."/>
        </authorList>
    </citation>
    <scope>NUCLEOTIDE SEQUENCE [LARGE SCALE GENOMIC DNA]</scope>
    <source>
        <strain evidence="1 2">Pinkel</strain>
    </source>
</reference>
<gene>
    <name evidence="1" type="ORF">F8B43_2132</name>
</gene>
<organism evidence="1 2">
    <name type="scientific">Methylorubrum populi</name>
    <dbReference type="NCBI Taxonomy" id="223967"/>
    <lineage>
        <taxon>Bacteria</taxon>
        <taxon>Pseudomonadati</taxon>
        <taxon>Pseudomonadota</taxon>
        <taxon>Alphaproteobacteria</taxon>
        <taxon>Hyphomicrobiales</taxon>
        <taxon>Methylobacteriaceae</taxon>
        <taxon>Methylorubrum</taxon>
    </lineage>
</organism>
<evidence type="ECO:0000313" key="2">
    <source>
        <dbReference type="Proteomes" id="UP000469949"/>
    </source>
</evidence>
<accession>A0A833J8V5</accession>
<evidence type="ECO:0008006" key="3">
    <source>
        <dbReference type="Google" id="ProtNLM"/>
    </source>
</evidence>
<name>A0A833J8V5_9HYPH</name>
<dbReference type="Proteomes" id="UP000469949">
    <property type="component" value="Unassembled WGS sequence"/>
</dbReference>
<dbReference type="RefSeq" id="WP_152276930.1">
    <property type="nucleotide sequence ID" value="NZ_WEKV01000009.1"/>
</dbReference>
<comment type="caution">
    <text evidence="1">The sequence shown here is derived from an EMBL/GenBank/DDBJ whole genome shotgun (WGS) entry which is preliminary data.</text>
</comment>
<sequence>MRQSENNLIGIGLYTPAEAGRLLQISPAKISRWLKGHEVGGKRYESLWTPQVDLGDEGFALGFRDLQEVRVADAFIKRGLSPQRVRQAIERARDIVQDERPLSTARFRTDGRSVFLQVAEEDGEPRLIDLFRKQFAFKEILERSLIHLDYDEAGIPSRWWPLGRARSVVIDPARSFGQPIEAETSVPVEALVNAATAEGSTEAAAMAWDVPIRAVKRALAFRREMDTRQAA</sequence>
<dbReference type="EMBL" id="WEKV01000009">
    <property type="protein sequence ID" value="KAB7785631.1"/>
    <property type="molecule type" value="Genomic_DNA"/>
</dbReference>
<protein>
    <recommendedName>
        <fullName evidence="3">DUF433 domain-containing protein</fullName>
    </recommendedName>
</protein>